<comment type="similarity">
    <text evidence="1 9">Belongs to the GHMP kinase family. IspE subfamily.</text>
</comment>
<comment type="caution">
    <text evidence="12">The sequence shown here is derived from an EMBL/GenBank/DDBJ whole genome shotgun (WGS) entry which is preliminary data.</text>
</comment>
<dbReference type="InterPro" id="IPR020568">
    <property type="entry name" value="Ribosomal_Su5_D2-typ_SF"/>
</dbReference>
<feature type="domain" description="GHMP kinase C-terminal" evidence="11">
    <location>
        <begin position="228"/>
        <end position="284"/>
    </location>
</feature>
<evidence type="ECO:0000259" key="11">
    <source>
        <dbReference type="Pfam" id="PF08544"/>
    </source>
</evidence>
<organism evidence="12 13">
    <name type="scientific">Prochlorococcus marinus str. MIT 9116</name>
    <dbReference type="NCBI Taxonomy" id="167544"/>
    <lineage>
        <taxon>Bacteria</taxon>
        <taxon>Bacillati</taxon>
        <taxon>Cyanobacteriota</taxon>
        <taxon>Cyanophyceae</taxon>
        <taxon>Synechococcales</taxon>
        <taxon>Prochlorococcaceae</taxon>
        <taxon>Prochlorococcus</taxon>
    </lineage>
</organism>
<dbReference type="SUPFAM" id="SSF54211">
    <property type="entry name" value="Ribosomal protein S5 domain 2-like"/>
    <property type="match status" value="1"/>
</dbReference>
<evidence type="ECO:0000313" key="12">
    <source>
        <dbReference type="EMBL" id="KGF90370.1"/>
    </source>
</evidence>
<dbReference type="GO" id="GO:0050515">
    <property type="term" value="F:4-(cytidine 5'-diphospho)-2-C-methyl-D-erythritol kinase activity"/>
    <property type="evidence" value="ECO:0007669"/>
    <property type="project" value="UniProtKB-UniRule"/>
</dbReference>
<evidence type="ECO:0000256" key="3">
    <source>
        <dbReference type="ARBA" id="ARBA00017473"/>
    </source>
</evidence>
<dbReference type="SUPFAM" id="SSF55060">
    <property type="entry name" value="GHMP Kinase, C-terminal domain"/>
    <property type="match status" value="1"/>
</dbReference>
<dbReference type="NCBIfam" id="TIGR00154">
    <property type="entry name" value="ispE"/>
    <property type="match status" value="1"/>
</dbReference>
<dbReference type="Pfam" id="PF00288">
    <property type="entry name" value="GHMP_kinases_N"/>
    <property type="match status" value="1"/>
</dbReference>
<dbReference type="PANTHER" id="PTHR43527:SF2">
    <property type="entry name" value="4-DIPHOSPHOCYTIDYL-2-C-METHYL-D-ERYTHRITOL KINASE, CHLOROPLASTIC"/>
    <property type="match status" value="1"/>
</dbReference>
<evidence type="ECO:0000259" key="10">
    <source>
        <dbReference type="Pfam" id="PF00288"/>
    </source>
</evidence>
<gene>
    <name evidence="9" type="primary">ispE</name>
    <name evidence="12" type="ORF">EU93_1541</name>
</gene>
<keyword evidence="9" id="KW-0414">Isoprene biosynthesis</keyword>
<dbReference type="InterPro" id="IPR036554">
    <property type="entry name" value="GHMP_kinase_C_sf"/>
</dbReference>
<accession>A0A0A1ZLR6</accession>
<comment type="pathway">
    <text evidence="9">Isoprenoid biosynthesis; isopentenyl diphosphate biosynthesis via DXP pathway; isopentenyl diphosphate from 1-deoxy-D-xylulose 5-phosphate: step 3/6.</text>
</comment>
<dbReference type="PIRSF" id="PIRSF010376">
    <property type="entry name" value="IspE"/>
    <property type="match status" value="1"/>
</dbReference>
<feature type="active site" evidence="9">
    <location>
        <position position="142"/>
    </location>
</feature>
<comment type="function">
    <text evidence="9">Catalyzes the phosphorylation of the position 2 hydroxy group of 4-diphosphocytidyl-2C-methyl-D-erythritol.</text>
</comment>
<dbReference type="GO" id="GO:0019288">
    <property type="term" value="P:isopentenyl diphosphate biosynthetic process, methylerythritol 4-phosphate pathway"/>
    <property type="evidence" value="ECO:0007669"/>
    <property type="project" value="UniProtKB-UniRule"/>
</dbReference>
<evidence type="ECO:0000313" key="13">
    <source>
        <dbReference type="Proteomes" id="UP000030491"/>
    </source>
</evidence>
<evidence type="ECO:0000256" key="6">
    <source>
        <dbReference type="ARBA" id="ARBA00022777"/>
    </source>
</evidence>
<dbReference type="InterPro" id="IPR013750">
    <property type="entry name" value="GHMP_kinase_C_dom"/>
</dbReference>
<dbReference type="HAMAP" id="MF_00061">
    <property type="entry name" value="IspE"/>
    <property type="match status" value="1"/>
</dbReference>
<name>A0A0A1ZLR6_PROMR</name>
<keyword evidence="5 9" id="KW-0547">Nucleotide-binding</keyword>
<dbReference type="Proteomes" id="UP000030491">
    <property type="component" value="Unassembled WGS sequence"/>
</dbReference>
<sequence length="311" mass="34642">MQDLTNGKIIIKSPAKINLHLEVIGKREDGFHELAMIMQNIDLSDYLELEINNEGLIKLASDCNDLSVSRDNLIVKSANLLREKSNLDLGANIFLRKNIPIGAGLAGGSSNAAGTLIGLNKLWNLNLDQNTLTTLASKLGSDVPFFINGGIQLCFGRGEILEKLDSKFEYGVLLLKNPDVSVSTAETYKKYSNRFCNDYLTSKEMIAKIRNNLRDNGLNRLSFCNQKMNIKNDLQLVVEKENDSVKQALYLLSKLNNCLTFSMSGSGPTCFALFKDTETAKKELSVNYELFKDKGYDSWVCTLLEKGITFI</sequence>
<dbReference type="Gene3D" id="3.30.70.890">
    <property type="entry name" value="GHMP kinase, C-terminal domain"/>
    <property type="match status" value="1"/>
</dbReference>
<evidence type="ECO:0000256" key="5">
    <source>
        <dbReference type="ARBA" id="ARBA00022741"/>
    </source>
</evidence>
<evidence type="ECO:0000256" key="9">
    <source>
        <dbReference type="HAMAP-Rule" id="MF_00061"/>
    </source>
</evidence>
<dbReference type="EC" id="2.7.1.148" evidence="2 9"/>
<dbReference type="EMBL" id="JNAJ01000017">
    <property type="protein sequence ID" value="KGF90370.1"/>
    <property type="molecule type" value="Genomic_DNA"/>
</dbReference>
<dbReference type="InterPro" id="IPR006204">
    <property type="entry name" value="GHMP_kinase_N_dom"/>
</dbReference>
<evidence type="ECO:0000256" key="4">
    <source>
        <dbReference type="ARBA" id="ARBA00022679"/>
    </source>
</evidence>
<dbReference type="InterPro" id="IPR014721">
    <property type="entry name" value="Ribsml_uS5_D2-typ_fold_subgr"/>
</dbReference>
<comment type="catalytic activity">
    <reaction evidence="9">
        <text>4-CDP-2-C-methyl-D-erythritol + ATP = 4-CDP-2-C-methyl-D-erythritol 2-phosphate + ADP + H(+)</text>
        <dbReference type="Rhea" id="RHEA:18437"/>
        <dbReference type="ChEBI" id="CHEBI:15378"/>
        <dbReference type="ChEBI" id="CHEBI:30616"/>
        <dbReference type="ChEBI" id="CHEBI:57823"/>
        <dbReference type="ChEBI" id="CHEBI:57919"/>
        <dbReference type="ChEBI" id="CHEBI:456216"/>
        <dbReference type="EC" id="2.7.1.148"/>
    </reaction>
</comment>
<dbReference type="RefSeq" id="WP_032514332.1">
    <property type="nucleotide sequence ID" value="NZ_JNAJ01000017.1"/>
</dbReference>
<dbReference type="AlphaFoldDB" id="A0A0A1ZLR6"/>
<dbReference type="GO" id="GO:0016114">
    <property type="term" value="P:terpenoid biosynthetic process"/>
    <property type="evidence" value="ECO:0007669"/>
    <property type="project" value="UniProtKB-UniRule"/>
</dbReference>
<evidence type="ECO:0000256" key="8">
    <source>
        <dbReference type="ARBA" id="ARBA00032554"/>
    </source>
</evidence>
<feature type="binding site" evidence="9">
    <location>
        <begin position="100"/>
        <end position="110"/>
    </location>
    <ligand>
        <name>ATP</name>
        <dbReference type="ChEBI" id="CHEBI:30616"/>
    </ligand>
</feature>
<reference evidence="13" key="1">
    <citation type="journal article" date="2014" name="Sci. Data">
        <title>Genomes of diverse isolates of the marine cyanobacterium Prochlorococcus.</title>
        <authorList>
            <person name="Biller S."/>
            <person name="Berube P."/>
            <person name="Thompson J."/>
            <person name="Kelly L."/>
            <person name="Roggensack S."/>
            <person name="Awad L."/>
            <person name="Roache-Johnson K."/>
            <person name="Ding H."/>
            <person name="Giovannoni S.J."/>
            <person name="Moore L.R."/>
            <person name="Chisholm S.W."/>
        </authorList>
    </citation>
    <scope>NUCLEOTIDE SEQUENCE [LARGE SCALE GENOMIC DNA]</scope>
</reference>
<proteinExistence type="inferred from homology"/>
<feature type="domain" description="GHMP kinase N-terminal" evidence="10">
    <location>
        <begin position="72"/>
        <end position="150"/>
    </location>
</feature>
<dbReference type="OrthoDB" id="9809438at2"/>
<keyword evidence="4 9" id="KW-0808">Transferase</keyword>
<evidence type="ECO:0000256" key="7">
    <source>
        <dbReference type="ARBA" id="ARBA00022840"/>
    </source>
</evidence>
<dbReference type="Gene3D" id="3.30.230.10">
    <property type="match status" value="1"/>
</dbReference>
<protein>
    <recommendedName>
        <fullName evidence="3 9">4-diphosphocytidyl-2-C-methyl-D-erythritol kinase</fullName>
        <shortName evidence="9">CMK</shortName>
        <ecNumber evidence="2 9">2.7.1.148</ecNumber>
    </recommendedName>
    <alternativeName>
        <fullName evidence="8 9">4-(cytidine-5'-diphospho)-2-C-methyl-D-erythritol kinase</fullName>
    </alternativeName>
</protein>
<keyword evidence="7 9" id="KW-0067">ATP-binding</keyword>
<dbReference type="PANTHER" id="PTHR43527">
    <property type="entry name" value="4-DIPHOSPHOCYTIDYL-2-C-METHYL-D-ERYTHRITOL KINASE, CHLOROPLASTIC"/>
    <property type="match status" value="1"/>
</dbReference>
<dbReference type="InterPro" id="IPR004424">
    <property type="entry name" value="IspE"/>
</dbReference>
<dbReference type="UniPathway" id="UPA00056">
    <property type="reaction ID" value="UER00094"/>
</dbReference>
<evidence type="ECO:0000256" key="2">
    <source>
        <dbReference type="ARBA" id="ARBA00012052"/>
    </source>
</evidence>
<dbReference type="Pfam" id="PF08544">
    <property type="entry name" value="GHMP_kinases_C"/>
    <property type="match status" value="1"/>
</dbReference>
<dbReference type="GO" id="GO:0005524">
    <property type="term" value="F:ATP binding"/>
    <property type="evidence" value="ECO:0007669"/>
    <property type="project" value="UniProtKB-UniRule"/>
</dbReference>
<evidence type="ECO:0000256" key="1">
    <source>
        <dbReference type="ARBA" id="ARBA00009684"/>
    </source>
</evidence>
<feature type="active site" evidence="9">
    <location>
        <position position="16"/>
    </location>
</feature>
<keyword evidence="6 9" id="KW-0418">Kinase</keyword>